<feature type="region of interest" description="Disordered" evidence="4">
    <location>
        <begin position="675"/>
        <end position="766"/>
    </location>
</feature>
<evidence type="ECO:0000259" key="5">
    <source>
        <dbReference type="PROSITE" id="PS51011"/>
    </source>
</evidence>
<evidence type="ECO:0000313" key="7">
    <source>
        <dbReference type="Proteomes" id="UP001433268"/>
    </source>
</evidence>
<dbReference type="Proteomes" id="UP001433268">
    <property type="component" value="Unassembled WGS sequence"/>
</dbReference>
<accession>A0ABR1VLR9</accession>
<dbReference type="RefSeq" id="XP_066664973.1">
    <property type="nucleotide sequence ID" value="XM_066815683.1"/>
</dbReference>
<organism evidence="6 7">
    <name type="scientific">Apiospora hydei</name>
    <dbReference type="NCBI Taxonomy" id="1337664"/>
    <lineage>
        <taxon>Eukaryota</taxon>
        <taxon>Fungi</taxon>
        <taxon>Dikarya</taxon>
        <taxon>Ascomycota</taxon>
        <taxon>Pezizomycotina</taxon>
        <taxon>Sordariomycetes</taxon>
        <taxon>Xylariomycetidae</taxon>
        <taxon>Amphisphaeriales</taxon>
        <taxon>Apiosporaceae</taxon>
        <taxon>Apiospora</taxon>
    </lineage>
</organism>
<dbReference type="EMBL" id="JAQQWN010000008">
    <property type="protein sequence ID" value="KAK8071165.1"/>
    <property type="molecule type" value="Genomic_DNA"/>
</dbReference>
<protein>
    <recommendedName>
        <fullName evidence="5">ARID domain-containing protein</fullName>
    </recommendedName>
</protein>
<feature type="compositionally biased region" description="Basic and acidic residues" evidence="4">
    <location>
        <begin position="570"/>
        <end position="582"/>
    </location>
</feature>
<dbReference type="PROSITE" id="PS51011">
    <property type="entry name" value="ARID"/>
    <property type="match status" value="1"/>
</dbReference>
<keyword evidence="7" id="KW-1185">Reference proteome</keyword>
<dbReference type="InterPro" id="IPR036431">
    <property type="entry name" value="ARID_dom_sf"/>
</dbReference>
<dbReference type="Pfam" id="PF26082">
    <property type="entry name" value="zf-C2H2_AcuF"/>
    <property type="match status" value="1"/>
</dbReference>
<dbReference type="SUPFAM" id="SSF46774">
    <property type="entry name" value="ARID-like"/>
    <property type="match status" value="1"/>
</dbReference>
<dbReference type="Gene3D" id="1.10.150.60">
    <property type="entry name" value="ARID DNA-binding domain"/>
    <property type="match status" value="1"/>
</dbReference>
<evidence type="ECO:0000256" key="1">
    <source>
        <dbReference type="ARBA" id="ARBA00023015"/>
    </source>
</evidence>
<sequence>MELLKTQDTSAYETADKVLHFLETIHPDQDVPHDKSPVASLCFEAIQLFRRIIKSLSDLDQLALAKMRYQSLERSSHRLWLWSDAYDVSQGGIDHLFTDSHSIRRPVSDLLLAISAALTDRLLPCLSTQLELESDSINTLQSLRSSLKGLVENMETDGSDSGSLGTHSDDDSDDIDEIAEDLRADTMGLMELDSLIRNPVFDVEAERSVNGVDLQTWLPHKVYCEKVENRFPRQPMGACDGDLALHLVGAGNEGSLFHDSALGSSLPTDSSYAETVMSYRDEVGQSTRIPPLSRAAKEGEPFKCLACGKSVSFKMNSGWKQHLLADLCPWLCLEASCTSADQTFASRVDWVSHLALEHGMEPEWKSFQCPLCHTDTGAGKVAVLWHLGGHLEEISLGALPMAHDSDDDSQLDTNSDTSDDNPHVANGPPHSKDDLSDQTPLLENERTQATLGYIDQLAKFHKQQATDLTRLPYIQKKPVDLYRLKETVEAHGGFDNVCRTRKWDEIARELGYSSKTTRSLSTSLKNTFDRWLNPYENYLRQQRPGANQQLENKHDRPGQGDTMENEPENEPSKDHRTADGEKVPDPIIVVLAERASEDRLLRDLMRRVAVDDAQAHELAHFKGIIDEIAADIQGQNTARPYPTESKSLGGVLKAPTIEPTSRTPCKQVDHEIRQLREENRPKGIQTRAATKAAERARRESWQYQSQFTQPHSSSSVDIDAPSAVRNKFQPSGTPHTTPSSDPERATDASEPVEQLPSYTCPDCGYHPQGKEENFAVYYRKHRKTHQDRLAALR</sequence>
<feature type="region of interest" description="Disordered" evidence="4">
    <location>
        <begin position="542"/>
        <end position="582"/>
    </location>
</feature>
<gene>
    <name evidence="6" type="ORF">PG997_011368</name>
</gene>
<dbReference type="InterPro" id="IPR058925">
    <property type="entry name" value="zf-C2H2_AcuF"/>
</dbReference>
<dbReference type="GeneID" id="92048743"/>
<dbReference type="PANTHER" id="PTHR13964:SF27">
    <property type="entry name" value="HAT-TRICK, ISOFORM D"/>
    <property type="match status" value="1"/>
</dbReference>
<name>A0ABR1VLR9_9PEZI</name>
<dbReference type="SMART" id="SM00501">
    <property type="entry name" value="BRIGHT"/>
    <property type="match status" value="1"/>
</dbReference>
<evidence type="ECO:0000256" key="3">
    <source>
        <dbReference type="ARBA" id="ARBA00023242"/>
    </source>
</evidence>
<dbReference type="CDD" id="cd16100">
    <property type="entry name" value="ARID"/>
    <property type="match status" value="1"/>
</dbReference>
<comment type="caution">
    <text evidence="6">The sequence shown here is derived from an EMBL/GenBank/DDBJ whole genome shotgun (WGS) entry which is preliminary data.</text>
</comment>
<feature type="compositionally biased region" description="Polar residues" evidence="4">
    <location>
        <begin position="728"/>
        <end position="740"/>
    </location>
</feature>
<keyword evidence="2" id="KW-0804">Transcription</keyword>
<reference evidence="6 7" key="1">
    <citation type="submission" date="2023-01" db="EMBL/GenBank/DDBJ databases">
        <title>Analysis of 21 Apiospora genomes using comparative genomics revels a genus with tremendous synthesis potential of carbohydrate active enzymes and secondary metabolites.</title>
        <authorList>
            <person name="Sorensen T."/>
        </authorList>
    </citation>
    <scope>NUCLEOTIDE SEQUENCE [LARGE SCALE GENOMIC DNA]</scope>
    <source>
        <strain evidence="6 7">CBS 114990</strain>
    </source>
</reference>
<dbReference type="SMART" id="SM01014">
    <property type="entry name" value="ARID"/>
    <property type="match status" value="1"/>
</dbReference>
<evidence type="ECO:0000256" key="4">
    <source>
        <dbReference type="SAM" id="MobiDB-lite"/>
    </source>
</evidence>
<proteinExistence type="predicted"/>
<dbReference type="InterPro" id="IPR001606">
    <property type="entry name" value="ARID_dom"/>
</dbReference>
<feature type="compositionally biased region" description="Polar residues" evidence="4">
    <location>
        <begin position="701"/>
        <end position="716"/>
    </location>
</feature>
<feature type="domain" description="ARID" evidence="5">
    <location>
        <begin position="447"/>
        <end position="540"/>
    </location>
</feature>
<dbReference type="InterPro" id="IPR051232">
    <property type="entry name" value="ARID/SWI1_ChromRemod"/>
</dbReference>
<keyword evidence="3" id="KW-0539">Nucleus</keyword>
<dbReference type="PANTHER" id="PTHR13964">
    <property type="entry name" value="RBP-RELATED"/>
    <property type="match status" value="1"/>
</dbReference>
<dbReference type="Pfam" id="PF01388">
    <property type="entry name" value="ARID"/>
    <property type="match status" value="1"/>
</dbReference>
<evidence type="ECO:0000313" key="6">
    <source>
        <dbReference type="EMBL" id="KAK8071165.1"/>
    </source>
</evidence>
<feature type="region of interest" description="Disordered" evidence="4">
    <location>
        <begin position="402"/>
        <end position="438"/>
    </location>
</feature>
<feature type="region of interest" description="Disordered" evidence="4">
    <location>
        <begin position="154"/>
        <end position="174"/>
    </location>
</feature>
<keyword evidence="1" id="KW-0805">Transcription regulation</keyword>
<evidence type="ECO:0000256" key="2">
    <source>
        <dbReference type="ARBA" id="ARBA00023163"/>
    </source>
</evidence>